<accession>A0A1M4XSD4</accession>
<reference evidence="5" key="1">
    <citation type="submission" date="2016-11" db="EMBL/GenBank/DDBJ databases">
        <authorList>
            <person name="Varghese N."/>
            <person name="Submissions S."/>
        </authorList>
    </citation>
    <scope>NUCLEOTIDE SEQUENCE [LARGE SCALE GENOMIC DNA]</scope>
    <source>
        <strain evidence="5">DSM 9756</strain>
    </source>
</reference>
<evidence type="ECO:0000256" key="3">
    <source>
        <dbReference type="ARBA" id="ARBA00022729"/>
    </source>
</evidence>
<dbReference type="Pfam" id="PF01297">
    <property type="entry name" value="ZnuA"/>
    <property type="match status" value="1"/>
</dbReference>
<evidence type="ECO:0000313" key="4">
    <source>
        <dbReference type="EMBL" id="SHE96494.1"/>
    </source>
</evidence>
<dbReference type="STRING" id="1121391.SAMN02745206_01104"/>
<dbReference type="GO" id="GO:0046872">
    <property type="term" value="F:metal ion binding"/>
    <property type="evidence" value="ECO:0007669"/>
    <property type="project" value="InterPro"/>
</dbReference>
<dbReference type="RefSeq" id="WP_143156365.1">
    <property type="nucleotide sequence ID" value="NZ_FQVB01000009.1"/>
</dbReference>
<dbReference type="GO" id="GO:0030001">
    <property type="term" value="P:metal ion transport"/>
    <property type="evidence" value="ECO:0007669"/>
    <property type="project" value="InterPro"/>
</dbReference>
<keyword evidence="5" id="KW-1185">Reference proteome</keyword>
<dbReference type="PANTHER" id="PTHR42953:SF3">
    <property type="entry name" value="HIGH-AFFINITY ZINC UPTAKE SYSTEM PROTEIN ZNUA"/>
    <property type="match status" value="1"/>
</dbReference>
<dbReference type="InterPro" id="IPR050492">
    <property type="entry name" value="Bact_metal-bind_prot9"/>
</dbReference>
<keyword evidence="2" id="KW-0813">Transport</keyword>
<dbReference type="OrthoDB" id="9810636at2"/>
<dbReference type="AlphaFoldDB" id="A0A1M4XSD4"/>
<protein>
    <submittedName>
        <fullName evidence="4">Zinc transport system substrate-binding protein</fullName>
    </submittedName>
</protein>
<gene>
    <name evidence="4" type="ORF">SAMN02745206_01104</name>
</gene>
<dbReference type="Proteomes" id="UP000184076">
    <property type="component" value="Unassembled WGS sequence"/>
</dbReference>
<evidence type="ECO:0000256" key="2">
    <source>
        <dbReference type="ARBA" id="ARBA00022448"/>
    </source>
</evidence>
<dbReference type="PANTHER" id="PTHR42953">
    <property type="entry name" value="HIGH-AFFINITY ZINC UPTAKE SYSTEM PROTEIN ZNUA-RELATED"/>
    <property type="match status" value="1"/>
</dbReference>
<organism evidence="4 5">
    <name type="scientific">Desulfacinum infernum DSM 9756</name>
    <dbReference type="NCBI Taxonomy" id="1121391"/>
    <lineage>
        <taxon>Bacteria</taxon>
        <taxon>Pseudomonadati</taxon>
        <taxon>Thermodesulfobacteriota</taxon>
        <taxon>Syntrophobacteria</taxon>
        <taxon>Syntrophobacterales</taxon>
        <taxon>Syntrophobacteraceae</taxon>
        <taxon>Desulfacinum</taxon>
    </lineage>
</organism>
<evidence type="ECO:0000313" key="5">
    <source>
        <dbReference type="Proteomes" id="UP000184076"/>
    </source>
</evidence>
<dbReference type="SUPFAM" id="SSF53807">
    <property type="entry name" value="Helical backbone' metal receptor"/>
    <property type="match status" value="1"/>
</dbReference>
<dbReference type="InterPro" id="IPR006127">
    <property type="entry name" value="ZnuA-like"/>
</dbReference>
<dbReference type="Gene3D" id="3.40.50.1980">
    <property type="entry name" value="Nitrogenase molybdenum iron protein domain"/>
    <property type="match status" value="2"/>
</dbReference>
<comment type="similarity">
    <text evidence="1">Belongs to the bacterial solute-binding protein 9 family.</text>
</comment>
<sequence>MRLRTVLLIACPLVVVAALFSISLGGSAGERMGVVVSILPQKYFVQRIASDRVQVSVLVPPGANPAVYEPTPAQMKALSQAAVYFTVGVPFERAWLPRIRSAFPELRIVATDREIHKRSLPRHVHEEEGQTVHSHPEDHGGFPDPHVWLAPHLAGLQARAVFKALADLDPEHAGFYEANYKRFALDLVDLDLELQRRFRDVGQANRFVVFHPSWGYFADAYGLKQLAIELEGKEARAPELKKLMDEARSLGVKALFVQPQFSSRSAGVVAQAVGAELVTLDPLAEDWAENLRAASRRIREALR</sequence>
<proteinExistence type="inferred from homology"/>
<evidence type="ECO:0000256" key="1">
    <source>
        <dbReference type="ARBA" id="ARBA00011028"/>
    </source>
</evidence>
<name>A0A1M4XSD4_9BACT</name>
<keyword evidence="3" id="KW-0732">Signal</keyword>
<dbReference type="EMBL" id="FQVB01000009">
    <property type="protein sequence ID" value="SHE96494.1"/>
    <property type="molecule type" value="Genomic_DNA"/>
</dbReference>